<dbReference type="InterPro" id="IPR050951">
    <property type="entry name" value="Retrovirus_Pol_polyprotein"/>
</dbReference>
<proteinExistence type="predicted"/>
<organism evidence="1 2">
    <name type="scientific">Brenthis ino</name>
    <name type="common">lesser marbled fritillary</name>
    <dbReference type="NCBI Taxonomy" id="405034"/>
    <lineage>
        <taxon>Eukaryota</taxon>
        <taxon>Metazoa</taxon>
        <taxon>Ecdysozoa</taxon>
        <taxon>Arthropoda</taxon>
        <taxon>Hexapoda</taxon>
        <taxon>Insecta</taxon>
        <taxon>Pterygota</taxon>
        <taxon>Neoptera</taxon>
        <taxon>Endopterygota</taxon>
        <taxon>Lepidoptera</taxon>
        <taxon>Glossata</taxon>
        <taxon>Ditrysia</taxon>
        <taxon>Papilionoidea</taxon>
        <taxon>Nymphalidae</taxon>
        <taxon>Heliconiinae</taxon>
        <taxon>Argynnini</taxon>
        <taxon>Brenthis</taxon>
    </lineage>
</organism>
<accession>A0A8J9YJT5</accession>
<gene>
    <name evidence="1" type="ORF">BINO364_LOCUS15418</name>
</gene>
<dbReference type="PANTHER" id="PTHR37984:SF5">
    <property type="entry name" value="PROTEIN NYNRIN-LIKE"/>
    <property type="match status" value="1"/>
</dbReference>
<dbReference type="AlphaFoldDB" id="A0A8J9YJT5"/>
<evidence type="ECO:0000313" key="1">
    <source>
        <dbReference type="EMBL" id="CAH0730436.1"/>
    </source>
</evidence>
<protein>
    <submittedName>
        <fullName evidence="1">Uncharacterized protein</fullName>
    </submittedName>
</protein>
<evidence type="ECO:0000313" key="2">
    <source>
        <dbReference type="Proteomes" id="UP000838878"/>
    </source>
</evidence>
<reference evidence="1" key="1">
    <citation type="submission" date="2021-12" db="EMBL/GenBank/DDBJ databases">
        <authorList>
            <person name="Martin H S."/>
        </authorList>
    </citation>
    <scope>NUCLEOTIDE SEQUENCE</scope>
</reference>
<dbReference type="Proteomes" id="UP000838878">
    <property type="component" value="Chromosome 8"/>
</dbReference>
<name>A0A8J9YJT5_9NEOP</name>
<dbReference type="OrthoDB" id="10058156at2759"/>
<keyword evidence="2" id="KW-1185">Reference proteome</keyword>
<dbReference type="EMBL" id="OV170228">
    <property type="protein sequence ID" value="CAH0730436.1"/>
    <property type="molecule type" value="Genomic_DNA"/>
</dbReference>
<feature type="non-terminal residue" evidence="1">
    <location>
        <position position="201"/>
    </location>
</feature>
<sequence length="201" mass="23027">MTTGESPAYLMFKRNLKTKFDLLRPNVKKHVQYKQELQKKYAGGSRVRELEIGKSVLARDYRSNSNKWMEGIVCKKLGPVTYLIKLLNTNIIWKRHINQILDNQINSNLDDDTFDTELVFKDKEYPSVCNETSSSVIIKSPNTVCSNSVVRKSEILPSVEKNVSNGSQLKEIVSSPQKTESSPLVLKRSVRIRKKPDRLNL</sequence>
<dbReference type="PANTHER" id="PTHR37984">
    <property type="entry name" value="PROTEIN CBG26694"/>
    <property type="match status" value="1"/>
</dbReference>